<dbReference type="Proteomes" id="UP001205861">
    <property type="component" value="Unassembled WGS sequence"/>
</dbReference>
<dbReference type="Pfam" id="PF11306">
    <property type="entry name" value="DUF3108"/>
    <property type="match status" value="1"/>
</dbReference>
<organism evidence="2 3">
    <name type="scientific">Massilia solisilvae</name>
    <dbReference type="NCBI Taxonomy" id="1811225"/>
    <lineage>
        <taxon>Bacteria</taxon>
        <taxon>Pseudomonadati</taxon>
        <taxon>Pseudomonadota</taxon>
        <taxon>Betaproteobacteria</taxon>
        <taxon>Burkholderiales</taxon>
        <taxon>Oxalobacteraceae</taxon>
        <taxon>Telluria group</taxon>
        <taxon>Massilia</taxon>
    </lineage>
</organism>
<feature type="signal peptide" evidence="1">
    <location>
        <begin position="1"/>
        <end position="22"/>
    </location>
</feature>
<keyword evidence="3" id="KW-1185">Reference proteome</keyword>
<name>A0ABT2BF55_9BURK</name>
<keyword evidence="1" id="KW-0732">Signal</keyword>
<gene>
    <name evidence="2" type="ORF">NX773_02975</name>
</gene>
<dbReference type="InterPro" id="IPR021457">
    <property type="entry name" value="DUF3108"/>
</dbReference>
<sequence>MHASIKSALLALLAAAMLDAGAAVHNIDLGAPLPRFALVKPGVHRYLRYLRDGESNKPIDIWMREVRFEQRDGKEMLRVRQRWDGVAPGPYTLWLDSWFEPGTFRPISHERTSERDGKRKVEGFLFAPDRVTGMKELADNVQKDLVVESSEPTFNFETDIEFLQAMPMAEGEEFRINFYHPGGAQAPQRYTWKVVGSESISGPSGPVQCWVLTTDYNRPGTVSKFWFAKGSQVMVRQESVTPKGVLVKTLID</sequence>
<proteinExistence type="predicted"/>
<evidence type="ECO:0000313" key="2">
    <source>
        <dbReference type="EMBL" id="MCS0607127.1"/>
    </source>
</evidence>
<evidence type="ECO:0000313" key="3">
    <source>
        <dbReference type="Proteomes" id="UP001205861"/>
    </source>
</evidence>
<accession>A0ABT2BF55</accession>
<evidence type="ECO:0000256" key="1">
    <source>
        <dbReference type="SAM" id="SignalP"/>
    </source>
</evidence>
<dbReference type="EMBL" id="JANUGV010000001">
    <property type="protein sequence ID" value="MCS0607127.1"/>
    <property type="molecule type" value="Genomic_DNA"/>
</dbReference>
<dbReference type="RefSeq" id="WP_258854890.1">
    <property type="nucleotide sequence ID" value="NZ_JANUGV010000001.1"/>
</dbReference>
<protein>
    <submittedName>
        <fullName evidence="2">DUF3108 domain-containing protein</fullName>
    </submittedName>
</protein>
<feature type="chain" id="PRO_5047293650" evidence="1">
    <location>
        <begin position="23"/>
        <end position="252"/>
    </location>
</feature>
<reference evidence="2 3" key="1">
    <citation type="submission" date="2022-08" db="EMBL/GenBank/DDBJ databases">
        <title>Reclassification of Massilia species as members of the genera Telluria, Duganella, Pseudoduganella, Mokoshia gen. nov. and Zemynaea gen. nov. using orthogonal and non-orthogonal genome-based approaches.</title>
        <authorList>
            <person name="Bowman J.P."/>
        </authorList>
    </citation>
    <scope>NUCLEOTIDE SEQUENCE [LARGE SCALE GENOMIC DNA]</scope>
    <source>
        <strain evidence="2 3">JCM 31607</strain>
    </source>
</reference>
<comment type="caution">
    <text evidence="2">The sequence shown here is derived from an EMBL/GenBank/DDBJ whole genome shotgun (WGS) entry which is preliminary data.</text>
</comment>